<feature type="region of interest" description="Disordered" evidence="1">
    <location>
        <begin position="375"/>
        <end position="402"/>
    </location>
</feature>
<dbReference type="GO" id="GO:0043565">
    <property type="term" value="F:sequence-specific DNA binding"/>
    <property type="evidence" value="ECO:0007669"/>
    <property type="project" value="TreeGrafter"/>
</dbReference>
<dbReference type="GO" id="GO:0005634">
    <property type="term" value="C:nucleus"/>
    <property type="evidence" value="ECO:0007669"/>
    <property type="project" value="TreeGrafter"/>
</dbReference>
<protein>
    <submittedName>
        <fullName evidence="4">Uncharacterized protein</fullName>
    </submittedName>
</protein>
<feature type="region of interest" description="Disordered" evidence="1">
    <location>
        <begin position="692"/>
        <end position="760"/>
    </location>
</feature>
<feature type="domain" description="Calmodulin binding protein central" evidence="3">
    <location>
        <begin position="559"/>
        <end position="623"/>
    </location>
</feature>
<dbReference type="Pfam" id="PF20451">
    <property type="entry name" value="Calmod_bind_M"/>
    <property type="match status" value="3"/>
</dbReference>
<feature type="domain" description="Calmodulin binding protein central" evidence="3">
    <location>
        <begin position="228"/>
        <end position="292"/>
    </location>
</feature>
<dbReference type="GO" id="GO:0005516">
    <property type="term" value="F:calmodulin binding"/>
    <property type="evidence" value="ECO:0007669"/>
    <property type="project" value="InterPro"/>
</dbReference>
<feature type="compositionally biased region" description="Low complexity" evidence="1">
    <location>
        <begin position="731"/>
        <end position="740"/>
    </location>
</feature>
<reference evidence="4" key="1">
    <citation type="submission" date="2018-01" db="EMBL/GenBank/DDBJ databases">
        <authorList>
            <person name="Mao J.F."/>
        </authorList>
    </citation>
    <scope>NUCLEOTIDE SEQUENCE</scope>
    <source>
        <strain evidence="4">Huo1</strain>
        <tissue evidence="4">Leaf</tissue>
    </source>
</reference>
<proteinExistence type="predicted"/>
<gene>
    <name evidence="4" type="ORF">SASPL_136191</name>
</gene>
<comment type="caution">
    <text evidence="4">The sequence shown here is derived from an EMBL/GenBank/DDBJ whole genome shotgun (WGS) entry which is preliminary data.</text>
</comment>
<dbReference type="Pfam" id="PF07887">
    <property type="entry name" value="Calmodulin_bind"/>
    <property type="match status" value="1"/>
</dbReference>
<feature type="domain" description="Calmodulin binding protein central" evidence="3">
    <location>
        <begin position="409"/>
        <end position="472"/>
    </location>
</feature>
<dbReference type="GO" id="GO:0003700">
    <property type="term" value="F:DNA-binding transcription factor activity"/>
    <property type="evidence" value="ECO:0007669"/>
    <property type="project" value="TreeGrafter"/>
</dbReference>
<dbReference type="EMBL" id="PNBA02000013">
    <property type="protein sequence ID" value="KAG6403957.1"/>
    <property type="molecule type" value="Genomic_DNA"/>
</dbReference>
<evidence type="ECO:0000259" key="3">
    <source>
        <dbReference type="Pfam" id="PF20451"/>
    </source>
</evidence>
<dbReference type="PANTHER" id="PTHR31713:SF14">
    <property type="entry name" value="CALMODULIN-BINDING PROTEIN 60 A"/>
    <property type="match status" value="1"/>
</dbReference>
<feature type="region of interest" description="Disordered" evidence="1">
    <location>
        <begin position="767"/>
        <end position="786"/>
    </location>
</feature>
<keyword evidence="5" id="KW-1185">Reference proteome</keyword>
<evidence type="ECO:0000313" key="4">
    <source>
        <dbReference type="EMBL" id="KAG6403957.1"/>
    </source>
</evidence>
<evidence type="ECO:0000259" key="2">
    <source>
        <dbReference type="Pfam" id="PF07887"/>
    </source>
</evidence>
<organism evidence="4">
    <name type="scientific">Salvia splendens</name>
    <name type="common">Scarlet sage</name>
    <dbReference type="NCBI Taxonomy" id="180675"/>
    <lineage>
        <taxon>Eukaryota</taxon>
        <taxon>Viridiplantae</taxon>
        <taxon>Streptophyta</taxon>
        <taxon>Embryophyta</taxon>
        <taxon>Tracheophyta</taxon>
        <taxon>Spermatophyta</taxon>
        <taxon>Magnoliopsida</taxon>
        <taxon>eudicotyledons</taxon>
        <taxon>Gunneridae</taxon>
        <taxon>Pentapetalae</taxon>
        <taxon>asterids</taxon>
        <taxon>lamiids</taxon>
        <taxon>Lamiales</taxon>
        <taxon>Lamiaceae</taxon>
        <taxon>Nepetoideae</taxon>
        <taxon>Mentheae</taxon>
        <taxon>Salviinae</taxon>
        <taxon>Salvia</taxon>
        <taxon>Salvia subgen. Calosphace</taxon>
        <taxon>core Calosphace</taxon>
    </lineage>
</organism>
<dbReference type="InterPro" id="IPR046831">
    <property type="entry name" value="Calmodulin_bind_N"/>
</dbReference>
<dbReference type="Proteomes" id="UP000298416">
    <property type="component" value="Unassembled WGS sequence"/>
</dbReference>
<dbReference type="InterPro" id="IPR046830">
    <property type="entry name" value="Calmod_bind_M"/>
</dbReference>
<reference evidence="4" key="2">
    <citation type="submission" date="2020-08" db="EMBL/GenBank/DDBJ databases">
        <title>Plant Genome Project.</title>
        <authorList>
            <person name="Zhang R.-G."/>
        </authorList>
    </citation>
    <scope>NUCLEOTIDE SEQUENCE</scope>
    <source>
        <strain evidence="4">Huo1</strain>
        <tissue evidence="4">Leaf</tissue>
    </source>
</reference>
<sequence>MEVYSFSGILGEESKHMVLKTCSQVSKMARRGVPVTDDLIRKMVIEGFQPDAERLWCEGTWKEFPEERILQLKFLDNKVADTVTGKELKGSKEECLKLALLDLNGHTVTHGPGSSAKVEILLLEDNCDSNEHNMTLEKFERSIIQTGDKKRPHFSRKSVHIFLKEGVADLKGIKLGHDKDWIKMCSCRLGARIGQNLEGTMVHEAWTAPFEIRDKRHIQYEKDPYPYLTSEVWRLTGIGRTGKRRDRLREKYIETVQDFLFWHHVNPEELQNTILDVGDGIWKTIVSHAQDCKIDCAKMFCHKSSSEPQRCVIYDCVGKLKGEMIESQFVGIDNLSADKKDDALKLLRSVLQRASALYDDENEFTYPITSTIGGHGPLGSKERGEVSKPDAQLTPLHTSDNEKHANPSLCDEVWRLDCIWRRGEIDMRLQDNNICTVEDFLIQHLINPQRLKSIVNSPNENWQKIVSNARACLSSERLYCYIDPEKKTGIADADKLLASACQNWGQVKAFDDQNSLQQHLAGADEFMRDTFGYEHGLMNGWNAASEVVDEYEKDPNPYLTSEVWRLTGIGRIGKRRDRLREKYIETVQDFLFWYHVNPEELQNKILDVVDGRWKTIVSHAQACKIDCEKMFCHKSSSEPQRCVIYDCVGKLKGEMIESQFVGIDNMCADKKDDALKLLRSVLQRASALYDDENEFTCPPTSTTIGGYGPLGSKERGEVSKPDAQLTPLHTSASDGGSSSSMQNFEFGEGSGGTDTDEDADITENQEEGGVLNPQPAQDASDHDPPMEQAAANILGDMLRLLPDQTSAQEEASPTYMESVCSLEGLGTFEDCLHQVENNLICNADTLNGALCADELRYFEMDQAIHSPLLELSEDIQGDISAYMPYSGVPTGKSNRGWNIPVFVLRWWFSIRRIVGNTVTIEDDFWRSSAAT</sequence>
<dbReference type="GO" id="GO:0080142">
    <property type="term" value="P:regulation of salicylic acid biosynthetic process"/>
    <property type="evidence" value="ECO:0007669"/>
    <property type="project" value="TreeGrafter"/>
</dbReference>
<feature type="domain" description="Calmodulin binding protein-like N-terminal" evidence="2">
    <location>
        <begin position="70"/>
        <end position="215"/>
    </location>
</feature>
<dbReference type="PANTHER" id="PTHR31713">
    <property type="entry name" value="OS02G0177800 PROTEIN"/>
    <property type="match status" value="1"/>
</dbReference>
<dbReference type="AlphaFoldDB" id="A0A8X8X044"/>
<evidence type="ECO:0000256" key="1">
    <source>
        <dbReference type="SAM" id="MobiDB-lite"/>
    </source>
</evidence>
<dbReference type="InterPro" id="IPR012416">
    <property type="entry name" value="CBP60"/>
</dbReference>
<evidence type="ECO:0000313" key="5">
    <source>
        <dbReference type="Proteomes" id="UP000298416"/>
    </source>
</evidence>
<name>A0A8X8X044_SALSN</name>
<accession>A0A8X8X044</accession>